<gene>
    <name evidence="2" type="ORF">MLE19_16145</name>
</gene>
<reference evidence="2 3" key="1">
    <citation type="submission" date="2022-03" db="EMBL/GenBank/DDBJ databases">
        <title>Genomic signatures underlying metal tolerance in selected Arctic bacterial isolates.</title>
        <authorList>
            <person name="Thomas F.A."/>
            <person name="Venkatachalam S."/>
            <person name="Krishnan K.P."/>
        </authorList>
    </citation>
    <scope>NUCLEOTIDE SEQUENCE [LARGE SCALE GENOMIC DNA]</scope>
    <source>
        <strain evidence="2 3">HM116</strain>
    </source>
</reference>
<organism evidence="2 3">
    <name type="scientific">Vreelandella neptunia</name>
    <dbReference type="NCBI Taxonomy" id="115551"/>
    <lineage>
        <taxon>Bacteria</taxon>
        <taxon>Pseudomonadati</taxon>
        <taxon>Pseudomonadota</taxon>
        <taxon>Gammaproteobacteria</taxon>
        <taxon>Oceanospirillales</taxon>
        <taxon>Halomonadaceae</taxon>
        <taxon>Vreelandella</taxon>
    </lineage>
</organism>
<feature type="transmembrane region" description="Helical" evidence="1">
    <location>
        <begin position="64"/>
        <end position="88"/>
    </location>
</feature>
<keyword evidence="1" id="KW-1133">Transmembrane helix</keyword>
<keyword evidence="3" id="KW-1185">Reference proteome</keyword>
<keyword evidence="1" id="KW-0472">Membrane</keyword>
<proteinExistence type="predicted"/>
<evidence type="ECO:0000313" key="3">
    <source>
        <dbReference type="Proteomes" id="UP001320609"/>
    </source>
</evidence>
<dbReference type="RefSeq" id="WP_240719161.1">
    <property type="nucleotide sequence ID" value="NZ_JAKVTW010000013.1"/>
</dbReference>
<keyword evidence="1" id="KW-0812">Transmembrane</keyword>
<sequence length="177" mass="20275">MNKYNELPKLINKEESVDKGNPFITITIIQLITFILAGVAWLFISDMLNMRVIDNTFHSSLDVYFKIAKVTMTIMFSLAITMAVNSLLFRVMGIKNGDTFPFFLFFASKIYKKKTGKELTGDSYKELMAKLDRAGMIEKPRTIIDYEIEEVEKEITVARANLAKLEAKKNKKLKGEK</sequence>
<evidence type="ECO:0000313" key="2">
    <source>
        <dbReference type="EMBL" id="MCH4812867.1"/>
    </source>
</evidence>
<protein>
    <submittedName>
        <fullName evidence="2">Uncharacterized protein</fullName>
    </submittedName>
</protein>
<feature type="transmembrane region" description="Helical" evidence="1">
    <location>
        <begin position="21"/>
        <end position="44"/>
    </location>
</feature>
<name>A0ABS9S9S5_9GAMM</name>
<comment type="caution">
    <text evidence="2">The sequence shown here is derived from an EMBL/GenBank/DDBJ whole genome shotgun (WGS) entry which is preliminary data.</text>
</comment>
<dbReference type="EMBL" id="JAKVTW010000013">
    <property type="protein sequence ID" value="MCH4812867.1"/>
    <property type="molecule type" value="Genomic_DNA"/>
</dbReference>
<dbReference type="Proteomes" id="UP001320609">
    <property type="component" value="Unassembled WGS sequence"/>
</dbReference>
<accession>A0ABS9S9S5</accession>
<evidence type="ECO:0000256" key="1">
    <source>
        <dbReference type="SAM" id="Phobius"/>
    </source>
</evidence>